<keyword evidence="3" id="KW-1185">Reference proteome</keyword>
<organism evidence="2 3">
    <name type="scientific">Curvularia clavata</name>
    <dbReference type="NCBI Taxonomy" id="95742"/>
    <lineage>
        <taxon>Eukaryota</taxon>
        <taxon>Fungi</taxon>
        <taxon>Dikarya</taxon>
        <taxon>Ascomycota</taxon>
        <taxon>Pezizomycotina</taxon>
        <taxon>Dothideomycetes</taxon>
        <taxon>Pleosporomycetidae</taxon>
        <taxon>Pleosporales</taxon>
        <taxon>Pleosporineae</taxon>
        <taxon>Pleosporaceae</taxon>
        <taxon>Curvularia</taxon>
    </lineage>
</organism>
<evidence type="ECO:0000256" key="1">
    <source>
        <dbReference type="SAM" id="MobiDB-lite"/>
    </source>
</evidence>
<accession>A0A9Q8ZFN8</accession>
<dbReference type="Proteomes" id="UP001056012">
    <property type="component" value="Chromosome 8"/>
</dbReference>
<reference evidence="2" key="1">
    <citation type="submission" date="2021-12" db="EMBL/GenBank/DDBJ databases">
        <title>Curvularia clavata genome.</title>
        <authorList>
            <person name="Cao Y."/>
        </authorList>
    </citation>
    <scope>NUCLEOTIDE SEQUENCE</scope>
    <source>
        <strain evidence="2">Yc1106</strain>
    </source>
</reference>
<feature type="compositionally biased region" description="Polar residues" evidence="1">
    <location>
        <begin position="1"/>
        <end position="11"/>
    </location>
</feature>
<feature type="region of interest" description="Disordered" evidence="1">
    <location>
        <begin position="1"/>
        <end position="75"/>
    </location>
</feature>
<feature type="compositionally biased region" description="Basic and acidic residues" evidence="1">
    <location>
        <begin position="12"/>
        <end position="26"/>
    </location>
</feature>
<dbReference type="EMBL" id="CP089281">
    <property type="protein sequence ID" value="USP82512.1"/>
    <property type="molecule type" value="Genomic_DNA"/>
</dbReference>
<name>A0A9Q8ZFN8_CURCL</name>
<proteinExistence type="predicted"/>
<evidence type="ECO:0000313" key="3">
    <source>
        <dbReference type="Proteomes" id="UP001056012"/>
    </source>
</evidence>
<dbReference type="AlphaFoldDB" id="A0A9Q8ZFN8"/>
<evidence type="ECO:0000313" key="2">
    <source>
        <dbReference type="EMBL" id="USP82512.1"/>
    </source>
</evidence>
<gene>
    <name evidence="2" type="ORF">yc1106_09786</name>
</gene>
<dbReference type="OrthoDB" id="2103031at2759"/>
<protein>
    <submittedName>
        <fullName evidence="2">Uncharacterized protein</fullName>
    </submittedName>
</protein>
<feature type="compositionally biased region" description="Low complexity" evidence="1">
    <location>
        <begin position="49"/>
        <end position="62"/>
    </location>
</feature>
<sequence length="337" mass="38708">MGWLWGSNNRPSGKDQLDPSLREFLTKEAPTGPKPALPSAPKEKPVEAQTPTSTSTPSQPQEQTEDQKPWVPPQSQFQDGRYAHLWKNYTPQEVLDNRGKSEQDRLRDLVDAYNDRKASIGRIAMENCALEYMEQFECFRNPKTWWSQGTMCNAESRKFNRCYDMQSKFLKALGYMTMDARTPEEDERIQMHADKLYQRMLQQEAEIEKAKAEGRPIPKFESVLSKRNVSQAMGGVSQNTRTAQAVEIGNLNSADESDIWAQIKPEARKEYEKKLENLTPEEREIERLAVVGELRAQNGVAKQLEQTFIEERVARMKRREAGQATFGDTIKTLWGWG</sequence>
<dbReference type="VEuPathDB" id="FungiDB:yc1106_09786"/>